<protein>
    <recommendedName>
        <fullName evidence="9">Major facilitator superfamily (MFS) profile domain-containing protein</fullName>
    </recommendedName>
</protein>
<feature type="compositionally biased region" description="Low complexity" evidence="7">
    <location>
        <begin position="993"/>
        <end position="1002"/>
    </location>
</feature>
<evidence type="ECO:0000256" key="8">
    <source>
        <dbReference type="SAM" id="Phobius"/>
    </source>
</evidence>
<feature type="transmembrane region" description="Helical" evidence="8">
    <location>
        <begin position="405"/>
        <end position="424"/>
    </location>
</feature>
<dbReference type="InterPro" id="IPR050360">
    <property type="entry name" value="MFS_Sugar_Transporters"/>
</dbReference>
<feature type="region of interest" description="Disordered" evidence="7">
    <location>
        <begin position="32"/>
        <end position="52"/>
    </location>
</feature>
<evidence type="ECO:0000256" key="5">
    <source>
        <dbReference type="ARBA" id="ARBA00022989"/>
    </source>
</evidence>
<feature type="transmembrane region" description="Helical" evidence="8">
    <location>
        <begin position="621"/>
        <end position="640"/>
    </location>
</feature>
<dbReference type="GO" id="GO:0005351">
    <property type="term" value="F:carbohydrate:proton symporter activity"/>
    <property type="evidence" value="ECO:0007669"/>
    <property type="project" value="TreeGrafter"/>
</dbReference>
<comment type="subcellular location">
    <subcellularLocation>
        <location evidence="1">Membrane</location>
        <topology evidence="1">Multi-pass membrane protein</topology>
    </subcellularLocation>
</comment>
<evidence type="ECO:0000256" key="6">
    <source>
        <dbReference type="ARBA" id="ARBA00023136"/>
    </source>
</evidence>
<feature type="region of interest" description="Disordered" evidence="7">
    <location>
        <begin position="990"/>
        <end position="1018"/>
    </location>
</feature>
<dbReference type="PANTHER" id="PTHR48022:SF78">
    <property type="entry name" value="MONOSACCHARIDE TRANSPORTER, PUTATIVE (AFU_ORTHOLOGUE AFUA_2G02110)-RELATED"/>
    <property type="match status" value="1"/>
</dbReference>
<feature type="transmembrane region" description="Helical" evidence="8">
    <location>
        <begin position="538"/>
        <end position="555"/>
    </location>
</feature>
<evidence type="ECO:0000256" key="2">
    <source>
        <dbReference type="ARBA" id="ARBA00010992"/>
    </source>
</evidence>
<feature type="transmembrane region" description="Helical" evidence="8">
    <location>
        <begin position="431"/>
        <end position="454"/>
    </location>
</feature>
<evidence type="ECO:0000256" key="7">
    <source>
        <dbReference type="SAM" id="MobiDB-lite"/>
    </source>
</evidence>
<evidence type="ECO:0000256" key="3">
    <source>
        <dbReference type="ARBA" id="ARBA00022448"/>
    </source>
</evidence>
<feature type="region of interest" description="Disordered" evidence="7">
    <location>
        <begin position="233"/>
        <end position="260"/>
    </location>
</feature>
<evidence type="ECO:0000313" key="11">
    <source>
        <dbReference type="Proteomes" id="UP000245956"/>
    </source>
</evidence>
<dbReference type="InterPro" id="IPR005828">
    <property type="entry name" value="MFS_sugar_transport-like"/>
</dbReference>
<proteinExistence type="inferred from homology"/>
<feature type="domain" description="Major facilitator superfamily (MFS) profile" evidence="9">
    <location>
        <begin position="488"/>
        <end position="941"/>
    </location>
</feature>
<dbReference type="Gene3D" id="1.20.1250.20">
    <property type="entry name" value="MFS general substrate transporter like domains"/>
    <property type="match status" value="1"/>
</dbReference>
<comment type="caution">
    <text evidence="10">The sequence shown here is derived from an EMBL/GenBank/DDBJ whole genome shotgun (WGS) entry which is preliminary data.</text>
</comment>
<dbReference type="EMBL" id="LCWV01000006">
    <property type="protein sequence ID" value="PWI72250.1"/>
    <property type="molecule type" value="Genomic_DNA"/>
</dbReference>
<keyword evidence="4 8" id="KW-0812">Transmembrane</keyword>
<sequence>MNAAWEKLRILFGTTVEGSGVASPRGLASTGGLAHSAGDLPPGGRTAADGGDDRAFCPLSSVDDLMLSRIAPSPQAPSLHDCARLRPLPNDPSPSSNLPWTRPCPPPRDTARQRGSPEMSIHPAAGAAEPTPTDGRHATPHTDAGHTHTHRHTHAATWHLPHAAATPSGSHGTDPAIHIFTGATNQPTPGATRRWMGLRFRVRSAAQRTSPVGTVPALSTTWTHQRTVPAACTAAPPDASVPQRAEHTPDATSPAQVASRAPLPAAQMLSKNPPTAAPPAAARAPPGLHAIRIHPCSPPRPSPLLHDASTAPYPAGSRTGLLLQTSRRFRRPVHGVAHAGPPSLLRAAHIIALALLRLATERRLVLFCPSSRPSPLVQADKAPLSLSLVAHRQRRDHQPASRPSSVVAIVVASPSAVMAGFTIWRHLPGRALLFIINLVAATALIFEGTSFGLVSSHPVSCRVVSSHPTAASRPVRTAMVVASPSLTVPSSVLLTPRRAGYNQGVYGTVSATPGFIAMAEIGHDDVVTDSTKQGGLAAAYYFGAMWACFVGGWVGDKIGRKRGTLIGTLFAILGAALQSASQNSDMFICARVIAGIGIGFMNAIILPWVSELSQSHDRGSSFSLVFVANYLGIVISYWINFGIRNTGLEFRWRFPLGWMVIPLLIVDAALPFLPESPRWLIANSRREDAIDILCKLRGDLSPEDPLIKREVEEIDAMVEATHQRRNNLLNITLGGRYSGKMHLGRRALMGFALQWIQQWSGILAIVGWAGVLFKLAGFDSYKSLWLSGLVNTVGVPGTAAAALVIDRMGRVKSLLTSFIIQAVCLFLVAALIKTSEDAAATDPDLSSRLGTAAASFVFIYTWFFTMFNIIPVWIYGTEIWPQEIRAKGYSFTIFGWATGCGMTQFLIPIMLDKLGYGTYLFFGAVNFVVLPIIWLFYPEVAGRSLEEVSLLFTSDSPLVSRNMKEYHRRIDEAGGNVAVAARRLLDEVDGRADASGSNASDGSVEKRGGDVDEELVHS</sequence>
<feature type="transmembrane region" description="Helical" evidence="8">
    <location>
        <begin position="814"/>
        <end position="832"/>
    </location>
</feature>
<evidence type="ECO:0000256" key="4">
    <source>
        <dbReference type="ARBA" id="ARBA00022692"/>
    </source>
</evidence>
<dbReference type="PANTHER" id="PTHR48022">
    <property type="entry name" value="PLASTIDIC GLUCOSE TRANSPORTER 4"/>
    <property type="match status" value="1"/>
</dbReference>
<dbReference type="Pfam" id="PF00083">
    <property type="entry name" value="Sugar_tr"/>
    <property type="match status" value="1"/>
</dbReference>
<dbReference type="Proteomes" id="UP000245956">
    <property type="component" value="Unassembled WGS sequence"/>
</dbReference>
<gene>
    <name evidence="10" type="ORF">PCL_10873</name>
</gene>
<reference evidence="10 11" key="1">
    <citation type="journal article" date="2016" name="Front. Microbiol.">
        <title>Genome and transcriptome sequences reveal the specific parasitism of the nematophagous Purpureocillium lilacinum 36-1.</title>
        <authorList>
            <person name="Xie J."/>
            <person name="Li S."/>
            <person name="Mo C."/>
            <person name="Xiao X."/>
            <person name="Peng D."/>
            <person name="Wang G."/>
            <person name="Xiao Y."/>
        </authorList>
    </citation>
    <scope>NUCLEOTIDE SEQUENCE [LARGE SCALE GENOMIC DNA]</scope>
    <source>
        <strain evidence="10 11">36-1</strain>
    </source>
</reference>
<accession>A0A2U3ECR6</accession>
<keyword evidence="6 8" id="KW-0472">Membrane</keyword>
<feature type="transmembrane region" description="Helical" evidence="8">
    <location>
        <begin position="586"/>
        <end position="609"/>
    </location>
</feature>
<name>A0A2U3ECR6_PURLI</name>
<feature type="transmembrane region" description="Helical" evidence="8">
    <location>
        <begin position="888"/>
        <end position="910"/>
    </location>
</feature>
<dbReference type="SUPFAM" id="SSF103473">
    <property type="entry name" value="MFS general substrate transporter"/>
    <property type="match status" value="1"/>
</dbReference>
<dbReference type="GO" id="GO:0016020">
    <property type="term" value="C:membrane"/>
    <property type="evidence" value="ECO:0007669"/>
    <property type="project" value="UniProtKB-SubCell"/>
</dbReference>
<dbReference type="InterPro" id="IPR003663">
    <property type="entry name" value="Sugar/inositol_transpt"/>
</dbReference>
<feature type="transmembrane region" description="Helical" evidence="8">
    <location>
        <begin position="852"/>
        <end position="876"/>
    </location>
</feature>
<keyword evidence="5 8" id="KW-1133">Transmembrane helix</keyword>
<organism evidence="10 11">
    <name type="scientific">Purpureocillium lilacinum</name>
    <name type="common">Paecilomyces lilacinus</name>
    <dbReference type="NCBI Taxonomy" id="33203"/>
    <lineage>
        <taxon>Eukaryota</taxon>
        <taxon>Fungi</taxon>
        <taxon>Dikarya</taxon>
        <taxon>Ascomycota</taxon>
        <taxon>Pezizomycotina</taxon>
        <taxon>Sordariomycetes</taxon>
        <taxon>Hypocreomycetidae</taxon>
        <taxon>Hypocreales</taxon>
        <taxon>Ophiocordycipitaceae</taxon>
        <taxon>Purpureocillium</taxon>
    </lineage>
</organism>
<feature type="compositionally biased region" description="Basic and acidic residues" evidence="7">
    <location>
        <begin position="1003"/>
        <end position="1018"/>
    </location>
</feature>
<feature type="compositionally biased region" description="Low complexity" evidence="7">
    <location>
        <begin position="85"/>
        <end position="99"/>
    </location>
</feature>
<evidence type="ECO:0000313" key="10">
    <source>
        <dbReference type="EMBL" id="PWI72250.1"/>
    </source>
</evidence>
<keyword evidence="3" id="KW-0813">Transport</keyword>
<dbReference type="InterPro" id="IPR020846">
    <property type="entry name" value="MFS_dom"/>
</dbReference>
<dbReference type="AlphaFoldDB" id="A0A2U3ECR6"/>
<evidence type="ECO:0000259" key="9">
    <source>
        <dbReference type="PROSITE" id="PS50850"/>
    </source>
</evidence>
<comment type="similarity">
    <text evidence="2">Belongs to the major facilitator superfamily. Sugar transporter (TC 2.A.1.1) family.</text>
</comment>
<feature type="transmembrane region" description="Helical" evidence="8">
    <location>
        <begin position="747"/>
        <end position="771"/>
    </location>
</feature>
<feature type="transmembrane region" description="Helical" evidence="8">
    <location>
        <begin position="783"/>
        <end position="805"/>
    </location>
</feature>
<dbReference type="NCBIfam" id="TIGR00879">
    <property type="entry name" value="SP"/>
    <property type="match status" value="1"/>
</dbReference>
<feature type="region of interest" description="Disordered" evidence="7">
    <location>
        <begin position="72"/>
        <end position="191"/>
    </location>
</feature>
<dbReference type="PROSITE" id="PS50850">
    <property type="entry name" value="MFS"/>
    <property type="match status" value="1"/>
</dbReference>
<feature type="transmembrane region" description="Helical" evidence="8">
    <location>
        <begin position="916"/>
        <end position="937"/>
    </location>
</feature>
<dbReference type="InterPro" id="IPR036259">
    <property type="entry name" value="MFS_trans_sf"/>
</dbReference>
<evidence type="ECO:0000256" key="1">
    <source>
        <dbReference type="ARBA" id="ARBA00004141"/>
    </source>
</evidence>